<name>A0ABQ4NPK9_9RHOB</name>
<evidence type="ECO:0000313" key="2">
    <source>
        <dbReference type="Proteomes" id="UP000786693"/>
    </source>
</evidence>
<proteinExistence type="predicted"/>
<organism evidence="1 2">
    <name type="scientific">Jannaschia pagri</name>
    <dbReference type="NCBI Taxonomy" id="2829797"/>
    <lineage>
        <taxon>Bacteria</taxon>
        <taxon>Pseudomonadati</taxon>
        <taxon>Pseudomonadota</taxon>
        <taxon>Alphaproteobacteria</taxon>
        <taxon>Rhodobacterales</taxon>
        <taxon>Roseobacteraceae</taxon>
        <taxon>Jannaschia</taxon>
    </lineage>
</organism>
<evidence type="ECO:0000313" key="1">
    <source>
        <dbReference type="EMBL" id="GIT96349.1"/>
    </source>
</evidence>
<reference evidence="1 2" key="1">
    <citation type="submission" date="2021-05" db="EMBL/GenBank/DDBJ databases">
        <title>Bacteria Genome sequencing.</title>
        <authorList>
            <person name="Takabe Y."/>
            <person name="Nakajima Y."/>
            <person name="Suzuki S."/>
            <person name="Shiozaki T."/>
        </authorList>
    </citation>
    <scope>NUCLEOTIDE SEQUENCE [LARGE SCALE GENOMIC DNA]</scope>
    <source>
        <strain evidence="1 2">AI_62</strain>
    </source>
</reference>
<comment type="caution">
    <text evidence="1">The sequence shown here is derived from an EMBL/GenBank/DDBJ whole genome shotgun (WGS) entry which is preliminary data.</text>
</comment>
<protein>
    <submittedName>
        <fullName evidence="1">Uncharacterized protein</fullName>
    </submittedName>
</protein>
<keyword evidence="2" id="KW-1185">Reference proteome</keyword>
<dbReference type="EMBL" id="BPFH01000005">
    <property type="protein sequence ID" value="GIT96349.1"/>
    <property type="molecule type" value="Genomic_DNA"/>
</dbReference>
<sequence>MGARRLHNRAKVSGAIARPQLRLAGLMAVGLPQGFNVTLGAVAMGGGCLYDSRAMAGTSRRRVPAGRHAFAPIRRSVLCGHFDLMGIRPRC</sequence>
<accession>A0ABQ4NPK9</accession>
<dbReference type="Proteomes" id="UP000786693">
    <property type="component" value="Unassembled WGS sequence"/>
</dbReference>
<gene>
    <name evidence="1" type="ORF">JANAI62_29720</name>
</gene>